<sequence length="195" mass="21144">MAAVPQAGAEDHLSDSQQTFVRRGLHFAQVRTTPSFHFKHPMLRIPITLARRPGYEQIPNSYVSPVISLTIAGIPEFPVGGIATPTLAQPIRALLDTGADIGYVDEQLLQRLGATSLGQDSAPTKSMHGERTHGNYLVNLQLPGMRRPLAAQVSGVPLCDGTRAYEAILGMEFLRLGRLVLDATGESYFELPNEG</sequence>
<reference evidence="1 2" key="1">
    <citation type="submission" date="2024-05" db="EMBL/GenBank/DDBJ databases">
        <title>Roseateles sp. 2.12 16S ribosomal RNA gene Genome sequencing and assembly.</title>
        <authorList>
            <person name="Woo H."/>
        </authorList>
    </citation>
    <scope>NUCLEOTIDE SEQUENCE [LARGE SCALE GENOMIC DNA]</scope>
    <source>
        <strain evidence="1 2">2.12</strain>
    </source>
</reference>
<keyword evidence="2" id="KW-1185">Reference proteome</keyword>
<proteinExistence type="predicted"/>
<dbReference type="RefSeq" id="WP_347611177.1">
    <property type="nucleotide sequence ID" value="NZ_JBDPZC010000007.1"/>
</dbReference>
<protein>
    <recommendedName>
        <fullName evidence="3">Peptidase A2 domain-containing protein</fullName>
    </recommendedName>
</protein>
<accession>A0ABV0GGB8</accession>
<dbReference type="InterPro" id="IPR021109">
    <property type="entry name" value="Peptidase_aspartic_dom_sf"/>
</dbReference>
<dbReference type="Gene3D" id="2.40.70.10">
    <property type="entry name" value="Acid Proteases"/>
    <property type="match status" value="1"/>
</dbReference>
<name>A0ABV0GGB8_9BURK</name>
<evidence type="ECO:0008006" key="3">
    <source>
        <dbReference type="Google" id="ProtNLM"/>
    </source>
</evidence>
<organism evidence="1 2">
    <name type="scientific">Roseateles flavus</name>
    <dbReference type="NCBI Taxonomy" id="3149041"/>
    <lineage>
        <taxon>Bacteria</taxon>
        <taxon>Pseudomonadati</taxon>
        <taxon>Pseudomonadota</taxon>
        <taxon>Betaproteobacteria</taxon>
        <taxon>Burkholderiales</taxon>
        <taxon>Sphaerotilaceae</taxon>
        <taxon>Roseateles</taxon>
    </lineage>
</organism>
<dbReference type="EMBL" id="JBDPZC010000007">
    <property type="protein sequence ID" value="MEO3714123.1"/>
    <property type="molecule type" value="Genomic_DNA"/>
</dbReference>
<evidence type="ECO:0000313" key="1">
    <source>
        <dbReference type="EMBL" id="MEO3714123.1"/>
    </source>
</evidence>
<gene>
    <name evidence="1" type="ORF">ABDJ40_15260</name>
</gene>
<evidence type="ECO:0000313" key="2">
    <source>
        <dbReference type="Proteomes" id="UP001462640"/>
    </source>
</evidence>
<dbReference type="Proteomes" id="UP001462640">
    <property type="component" value="Unassembled WGS sequence"/>
</dbReference>
<dbReference type="SUPFAM" id="SSF50630">
    <property type="entry name" value="Acid proteases"/>
    <property type="match status" value="1"/>
</dbReference>
<comment type="caution">
    <text evidence="1">The sequence shown here is derived from an EMBL/GenBank/DDBJ whole genome shotgun (WGS) entry which is preliminary data.</text>
</comment>